<gene>
    <name evidence="1" type="primary">Stpg1</name>
    <name evidence="1" type="ORF">NOTPEN_R14023</name>
</gene>
<dbReference type="InterPro" id="IPR010736">
    <property type="entry name" value="SHIPPO-rpt"/>
</dbReference>
<feature type="non-terminal residue" evidence="1">
    <location>
        <position position="273"/>
    </location>
</feature>
<name>A0A7K7A609_9AVES</name>
<sequence length="273" mass="30076">NETPGPGFYNVAHRSAESNSISLSQKGTGYFPSLVARIACSKIASSPAANAYRIPSCFQSKQDFSTGNSSMFQQPIARKIEKIPTPAPGQYNTSVDFCKRSNSVSAHAVFVSKTTRGLNLEKKEKWPSPCHYNISDSLIKVSPKSITSCFKSKTSPQTNMDRFITEYATYQPRKTVKEAKKTPPRHKFCLTLSAPAIPPCKEPPLPGPGQYDLVDYKGSPKQNRSSAAFVSNTRRWTGRGSLDSYPGPGAYSPRALGRDSFIYNYNSKWVPVL</sequence>
<dbReference type="PANTHER" id="PTHR21580">
    <property type="entry name" value="SHIPPO-1-RELATED"/>
    <property type="match status" value="1"/>
</dbReference>
<protein>
    <submittedName>
        <fullName evidence="1">STPG1 protein</fullName>
    </submittedName>
</protein>
<dbReference type="InterPro" id="IPR051291">
    <property type="entry name" value="CIMAP"/>
</dbReference>
<organism evidence="1 2">
    <name type="scientific">Nothoprocta pentlandii</name>
    <dbReference type="NCBI Taxonomy" id="2585814"/>
    <lineage>
        <taxon>Eukaryota</taxon>
        <taxon>Metazoa</taxon>
        <taxon>Chordata</taxon>
        <taxon>Craniata</taxon>
        <taxon>Vertebrata</taxon>
        <taxon>Euteleostomi</taxon>
        <taxon>Archelosauria</taxon>
        <taxon>Archosauria</taxon>
        <taxon>Dinosauria</taxon>
        <taxon>Saurischia</taxon>
        <taxon>Theropoda</taxon>
        <taxon>Coelurosauria</taxon>
        <taxon>Aves</taxon>
        <taxon>Palaeognathae</taxon>
        <taxon>Tinamiformes</taxon>
        <taxon>Tinamidae</taxon>
        <taxon>Nothoprocta</taxon>
    </lineage>
</organism>
<dbReference type="EMBL" id="VZSG01000863">
    <property type="protein sequence ID" value="NWX91605.1"/>
    <property type="molecule type" value="Genomic_DNA"/>
</dbReference>
<dbReference type="AlphaFoldDB" id="A0A7K7A609"/>
<feature type="non-terminal residue" evidence="1">
    <location>
        <position position="1"/>
    </location>
</feature>
<reference evidence="1 2" key="1">
    <citation type="submission" date="2019-09" db="EMBL/GenBank/DDBJ databases">
        <title>Bird 10,000 Genomes (B10K) Project - Family phase.</title>
        <authorList>
            <person name="Zhang G."/>
        </authorList>
    </citation>
    <scope>NUCLEOTIDE SEQUENCE [LARGE SCALE GENOMIC DNA]</scope>
    <source>
        <strain evidence="1">B10K-MSB-04</strain>
    </source>
</reference>
<evidence type="ECO:0000313" key="2">
    <source>
        <dbReference type="Proteomes" id="UP000538817"/>
    </source>
</evidence>
<evidence type="ECO:0000313" key="1">
    <source>
        <dbReference type="EMBL" id="NWX91605.1"/>
    </source>
</evidence>
<dbReference type="Proteomes" id="UP000538817">
    <property type="component" value="Unassembled WGS sequence"/>
</dbReference>
<proteinExistence type="predicted"/>
<dbReference type="Pfam" id="PF07004">
    <property type="entry name" value="SHIPPO-rpt"/>
    <property type="match status" value="4"/>
</dbReference>
<accession>A0A7K7A609</accession>
<comment type="caution">
    <text evidence="1">The sequence shown here is derived from an EMBL/GenBank/DDBJ whole genome shotgun (WGS) entry which is preliminary data.</text>
</comment>
<keyword evidence="2" id="KW-1185">Reference proteome</keyword>